<organism evidence="2 3">
    <name type="scientific">Lutispora saccharofermentans</name>
    <dbReference type="NCBI Taxonomy" id="3024236"/>
    <lineage>
        <taxon>Bacteria</taxon>
        <taxon>Bacillati</taxon>
        <taxon>Bacillota</taxon>
        <taxon>Clostridia</taxon>
        <taxon>Lutisporales</taxon>
        <taxon>Lutisporaceae</taxon>
        <taxon>Lutispora</taxon>
    </lineage>
</organism>
<sequence length="674" mass="77398">MTNNREPNRLIQEKSPYLLQHAYNPVNWMPWIPEAFEKAKREDKPIFLSIGYSTCHWCHVMERESFEDNEVAEILNQNYISIKVDREERPDIDHIYMEVCQILTGSGGWPLTIIMTPDKEPFFAGTYFPKRSKFGYTGLIDILARIHSIWEKDRGKALDSSRSIIEALSRQEMGETGEELSDDTLKRAYEILKGSFDEEYGGIGAAPKFPTPHNIMFLLRYYDITKDEGALRIAVKTLESMYRGGIYDHIGFGFSRYSTDRKWLVPHFEKMLYDNALLMYAYTEAYQITKSDLFKEIVIQTGNYILRDMTSRMGGFYSAEDADSEGEEGKFYLWDKKEIIYILGEQDGKLFCETYGVTDKGNFEGKSIPNLIENELFEKINGDKRIEAARRKLFAYREQRIRPFKDDKIITSWNGLMIAAMAFAGRALDNDSFIDAASSAADFILKNLRRQDGRLLARYREGSADHLAYLEDYSFLIWGLIELYQAVFNEKYLNEAANLADEMIRLFYDEKAKGFFLYGSDGEKLITRPMKLYDNAMPSGNSTAAMVLIKLSRLTYKIDYEDIANAMFGSFAGRVLEYPAGYTYFLSSFMLAAKESIEIVLVQGKNKKEIVEMLAVLNNEFLPNISVSLKKDGEDNYSMLDGKATAYVCKGNSCSKPVNDIDEFCKLILSKLYA</sequence>
<dbReference type="InterPro" id="IPR012341">
    <property type="entry name" value="6hp_glycosidase-like_sf"/>
</dbReference>
<dbReference type="InterPro" id="IPR004879">
    <property type="entry name" value="Ssp411-like_TRX"/>
</dbReference>
<dbReference type="Pfam" id="PF03190">
    <property type="entry name" value="Thioredox_DsbH"/>
    <property type="match status" value="1"/>
</dbReference>
<comment type="caution">
    <text evidence="2">The sequence shown here is derived from an EMBL/GenBank/DDBJ whole genome shotgun (WGS) entry which is preliminary data.</text>
</comment>
<dbReference type="Gene3D" id="1.50.10.10">
    <property type="match status" value="1"/>
</dbReference>
<reference evidence="2 3" key="1">
    <citation type="submission" date="2021-10" db="EMBL/GenBank/DDBJ databases">
        <title>Lutispora strain m25 sp. nov., a thermophilic, non-spore-forming bacterium isolated from a lab-scale methanogenic bioreactor digesting anaerobic sludge.</title>
        <authorList>
            <person name="El Houari A."/>
            <person name="Mcdonald J."/>
        </authorList>
    </citation>
    <scope>NUCLEOTIDE SEQUENCE [LARGE SCALE GENOMIC DNA]</scope>
    <source>
        <strain evidence="3">m25</strain>
    </source>
</reference>
<dbReference type="Gene3D" id="3.40.30.10">
    <property type="entry name" value="Glutaredoxin"/>
    <property type="match status" value="1"/>
</dbReference>
<proteinExistence type="predicted"/>
<dbReference type="Proteomes" id="UP001651880">
    <property type="component" value="Unassembled WGS sequence"/>
</dbReference>
<evidence type="ECO:0000313" key="2">
    <source>
        <dbReference type="EMBL" id="MCQ1530809.1"/>
    </source>
</evidence>
<keyword evidence="3" id="KW-1185">Reference proteome</keyword>
<dbReference type="InterPro" id="IPR008928">
    <property type="entry name" value="6-hairpin_glycosidase_sf"/>
</dbReference>
<dbReference type="InterPro" id="IPR036249">
    <property type="entry name" value="Thioredoxin-like_sf"/>
</dbReference>
<name>A0ABT1NJQ9_9FIRM</name>
<dbReference type="PANTHER" id="PTHR42899">
    <property type="entry name" value="SPERMATOGENESIS-ASSOCIATED PROTEIN 20"/>
    <property type="match status" value="1"/>
</dbReference>
<dbReference type="EMBL" id="JAJEKE010000015">
    <property type="protein sequence ID" value="MCQ1530809.1"/>
    <property type="molecule type" value="Genomic_DNA"/>
</dbReference>
<dbReference type="SUPFAM" id="SSF52833">
    <property type="entry name" value="Thioredoxin-like"/>
    <property type="match status" value="1"/>
</dbReference>
<dbReference type="PANTHER" id="PTHR42899:SF1">
    <property type="entry name" value="SPERMATOGENESIS-ASSOCIATED PROTEIN 20"/>
    <property type="match status" value="1"/>
</dbReference>
<gene>
    <name evidence="2" type="ORF">LJD61_14805</name>
</gene>
<evidence type="ECO:0000259" key="1">
    <source>
        <dbReference type="Pfam" id="PF03190"/>
    </source>
</evidence>
<accession>A0ABT1NJQ9</accession>
<dbReference type="InterPro" id="IPR024705">
    <property type="entry name" value="Ssp411"/>
</dbReference>
<dbReference type="CDD" id="cd02955">
    <property type="entry name" value="SSP411"/>
    <property type="match status" value="1"/>
</dbReference>
<evidence type="ECO:0000313" key="3">
    <source>
        <dbReference type="Proteomes" id="UP001651880"/>
    </source>
</evidence>
<feature type="domain" description="Spermatogenesis-associated protein 20-like TRX" evidence="1">
    <location>
        <begin position="7"/>
        <end position="168"/>
    </location>
</feature>
<protein>
    <submittedName>
        <fullName evidence="2">Thioredoxin domain-containing protein</fullName>
    </submittedName>
</protein>
<dbReference type="SUPFAM" id="SSF48208">
    <property type="entry name" value="Six-hairpin glycosidases"/>
    <property type="match status" value="1"/>
</dbReference>
<dbReference type="PIRSF" id="PIRSF006402">
    <property type="entry name" value="UCP006402_thioredoxin"/>
    <property type="match status" value="1"/>
</dbReference>
<dbReference type="RefSeq" id="WP_255228331.1">
    <property type="nucleotide sequence ID" value="NZ_JAJEKE010000015.1"/>
</dbReference>